<feature type="region of interest" description="Disordered" evidence="1">
    <location>
        <begin position="1"/>
        <end position="22"/>
    </location>
</feature>
<evidence type="ECO:0000256" key="1">
    <source>
        <dbReference type="SAM" id="MobiDB-lite"/>
    </source>
</evidence>
<protein>
    <submittedName>
        <fullName evidence="3">Uncharacterized protein</fullName>
    </submittedName>
</protein>
<sequence length="260" mass="27359">MTAPTVAPDTAQRRPIRRRPSRVDPGVRAARRRFLRVLTIVGLWFWAFWVLLVVGVLLVVEQWGGEAVGFTYDVSGSPARWIPFVVGIVVTAGALPVHVGAGGTRRAWVDGATRAAVVVGLAFGVLTVVLVLVEQQIYAEGDRPWQVDTGTVALDTAGGIAVAVAAESLVMVTYLLVAVAIASGFRRFGPWRGTLLVAPLLLPCALVDIATRTGIAGIPWRGGYDDVALGALFGVGGALVVAALAYAVAHLVLRSAPLRP</sequence>
<reference evidence="3" key="2">
    <citation type="submission" date="2024-02" db="EMBL/GenBank/DDBJ databases">
        <authorList>
            <person name="Prathaban M."/>
            <person name="Mythili R."/>
            <person name="Sharmila Devi N."/>
            <person name="Sobanaa M."/>
            <person name="Prathiviraj R."/>
            <person name="Selvin J."/>
        </authorList>
    </citation>
    <scope>NUCLEOTIDE SEQUENCE</scope>
    <source>
        <strain evidence="3">MP1014</strain>
    </source>
</reference>
<feature type="transmembrane region" description="Helical" evidence="2">
    <location>
        <begin position="158"/>
        <end position="182"/>
    </location>
</feature>
<keyword evidence="2" id="KW-0472">Membrane</keyword>
<comment type="caution">
    <text evidence="3">The sequence shown here is derived from an EMBL/GenBank/DDBJ whole genome shotgun (WGS) entry which is preliminary data.</text>
</comment>
<feature type="transmembrane region" description="Helical" evidence="2">
    <location>
        <begin position="80"/>
        <end position="103"/>
    </location>
</feature>
<feature type="transmembrane region" description="Helical" evidence="2">
    <location>
        <begin position="194"/>
        <end position="215"/>
    </location>
</feature>
<keyword evidence="2" id="KW-1133">Transmembrane helix</keyword>
<dbReference type="RefSeq" id="WP_332901440.1">
    <property type="nucleotide sequence ID" value="NZ_JBAGLP010000116.1"/>
</dbReference>
<gene>
    <name evidence="3" type="ORF">V5O49_06020</name>
</gene>
<feature type="transmembrane region" description="Helical" evidence="2">
    <location>
        <begin position="37"/>
        <end position="60"/>
    </location>
</feature>
<evidence type="ECO:0000313" key="3">
    <source>
        <dbReference type="EMBL" id="MEG3614678.1"/>
    </source>
</evidence>
<dbReference type="EMBL" id="JBAGLP010000116">
    <property type="protein sequence ID" value="MEG3614678.1"/>
    <property type="molecule type" value="Genomic_DNA"/>
</dbReference>
<evidence type="ECO:0000256" key="2">
    <source>
        <dbReference type="SAM" id="Phobius"/>
    </source>
</evidence>
<feature type="transmembrane region" description="Helical" evidence="2">
    <location>
        <begin position="115"/>
        <end position="138"/>
    </location>
</feature>
<evidence type="ECO:0000313" key="4">
    <source>
        <dbReference type="Proteomes" id="UP001310387"/>
    </source>
</evidence>
<accession>A0ABU7Z5I7</accession>
<feature type="transmembrane region" description="Helical" evidence="2">
    <location>
        <begin position="227"/>
        <end position="253"/>
    </location>
</feature>
<organism evidence="3 4">
    <name type="scientific">Isoptericola haloaureus</name>
    <dbReference type="NCBI Taxonomy" id="1542902"/>
    <lineage>
        <taxon>Bacteria</taxon>
        <taxon>Bacillati</taxon>
        <taxon>Actinomycetota</taxon>
        <taxon>Actinomycetes</taxon>
        <taxon>Micrococcales</taxon>
        <taxon>Promicromonosporaceae</taxon>
        <taxon>Isoptericola</taxon>
    </lineage>
</organism>
<dbReference type="Proteomes" id="UP001310387">
    <property type="component" value="Unassembled WGS sequence"/>
</dbReference>
<proteinExistence type="predicted"/>
<reference evidence="3" key="1">
    <citation type="journal article" date="2024" name="Antonie Van Leeuwenhoek">
        <title>Isoptericola haloaureus sp. nov., a dimorphic actinobacterium isolated from mangrove sediments of southeast India, implicating biosaline agricultural significance through nitrogen fixation and salt tolerance genes.</title>
        <authorList>
            <person name="Prathaban M."/>
            <person name="Prathiviraj R."/>
            <person name="Ravichandran M."/>
            <person name="Natarajan S.D."/>
            <person name="Sobanaa M."/>
            <person name="Hari Krishna Kumar S."/>
            <person name="Chandrasekar V."/>
            <person name="Selvin J."/>
        </authorList>
    </citation>
    <scope>NUCLEOTIDE SEQUENCE</scope>
    <source>
        <strain evidence="3">MP1014</strain>
    </source>
</reference>
<keyword evidence="4" id="KW-1185">Reference proteome</keyword>
<keyword evidence="2" id="KW-0812">Transmembrane</keyword>
<name>A0ABU7Z5I7_9MICO</name>